<gene>
    <name evidence="1" type="ORF">FHS57_001230</name>
</gene>
<protein>
    <recommendedName>
        <fullName evidence="3">Lipoprotein</fullName>
    </recommendedName>
</protein>
<comment type="caution">
    <text evidence="1">The sequence shown here is derived from an EMBL/GenBank/DDBJ whole genome shotgun (WGS) entry which is preliminary data.</text>
</comment>
<dbReference type="RefSeq" id="WP_183971986.1">
    <property type="nucleotide sequence ID" value="NZ_JACIBY010000002.1"/>
</dbReference>
<evidence type="ECO:0000313" key="1">
    <source>
        <dbReference type="EMBL" id="MBB3837236.1"/>
    </source>
</evidence>
<accession>A0A7W5ZK46</accession>
<dbReference type="PROSITE" id="PS51257">
    <property type="entry name" value="PROKAR_LIPOPROTEIN"/>
    <property type="match status" value="1"/>
</dbReference>
<dbReference type="EMBL" id="JACIBY010000002">
    <property type="protein sequence ID" value="MBB3837236.1"/>
    <property type="molecule type" value="Genomic_DNA"/>
</dbReference>
<evidence type="ECO:0000313" key="2">
    <source>
        <dbReference type="Proteomes" id="UP000541352"/>
    </source>
</evidence>
<sequence>MRFFLNKAFFLGFAALTWYGCARNTNENSKPTAVPVKLVTHKEAVDSLRKDTTAPLKALIVSPLSEKQLASFFGEHDITPLLFMADAEGGYANRFDGFYGADHYRIEFYFSEVRRDSLNPTVYYVKGKNRYKKNITPFEGTVTFDKLATFKDPNHNEEHYDNDEFALKESYSAQATFELKENAIFKGSGVFSGKMFLDFYERKDGTIDLWYYSQNAPAQGSGFKFDGNWRNYKTNQTKPVVWAKDLFIFANDILTDFSIGERDVEINKKYRHLGWDNYWENDEWWHDTPTIQ</sequence>
<keyword evidence="2" id="KW-1185">Reference proteome</keyword>
<name>A0A7W5ZK46_9BACT</name>
<dbReference type="AlphaFoldDB" id="A0A7W5ZK46"/>
<reference evidence="1 2" key="1">
    <citation type="submission" date="2020-08" db="EMBL/GenBank/DDBJ databases">
        <title>Genomic Encyclopedia of Type Strains, Phase IV (KMG-IV): sequencing the most valuable type-strain genomes for metagenomic binning, comparative biology and taxonomic classification.</title>
        <authorList>
            <person name="Goeker M."/>
        </authorList>
    </citation>
    <scope>NUCLEOTIDE SEQUENCE [LARGE SCALE GENOMIC DNA]</scope>
    <source>
        <strain evidence="1 2">DSM 17976</strain>
    </source>
</reference>
<evidence type="ECO:0008006" key="3">
    <source>
        <dbReference type="Google" id="ProtNLM"/>
    </source>
</evidence>
<dbReference type="Proteomes" id="UP000541352">
    <property type="component" value="Unassembled WGS sequence"/>
</dbReference>
<proteinExistence type="predicted"/>
<organism evidence="1 2">
    <name type="scientific">Runella defluvii</name>
    <dbReference type="NCBI Taxonomy" id="370973"/>
    <lineage>
        <taxon>Bacteria</taxon>
        <taxon>Pseudomonadati</taxon>
        <taxon>Bacteroidota</taxon>
        <taxon>Cytophagia</taxon>
        <taxon>Cytophagales</taxon>
        <taxon>Spirosomataceae</taxon>
        <taxon>Runella</taxon>
    </lineage>
</organism>